<comment type="caution">
    <text evidence="5">The sequence shown here is derived from an EMBL/GenBank/DDBJ whole genome shotgun (WGS) entry which is preliminary data.</text>
</comment>
<evidence type="ECO:0000313" key="5">
    <source>
        <dbReference type="EMBL" id="CAG4997928.1"/>
    </source>
</evidence>
<proteinExistence type="predicted"/>
<keyword evidence="2" id="KW-0963">Cytoplasm</keyword>
<dbReference type="PANTHER" id="PTHR12839">
    <property type="entry name" value="NONSENSE-MEDIATED MRNA DECAY PROTEIN 2 UP-FRAMESHIFT SUPPRESSOR 2"/>
    <property type="match status" value="1"/>
</dbReference>
<dbReference type="SMART" id="SM00543">
    <property type="entry name" value="MIF4G"/>
    <property type="match status" value="3"/>
</dbReference>
<gene>
    <name evidence="5" type="ORF">PAPOLLO_LOCUS13277</name>
</gene>
<sequence length="1367" mass="156489">MPLENRPRLPRIALSKRNRAVVRALNPMLVTYLEASRDLYDTDSILFGAALAVCRIIGAKVSTAGATGQSSDIPAWRRRIEERIAKARALIGRLICFRSGNNTPRIVRTVTRAFAGTNVSLSQPDIMQKLMERIDDLKQRIAARGKGIRRYTEWSTRFNQNRLFQSDQKRLYESLERPMACGTGPAPNKADTVTFWRGLWSEPVNHSEGSWTVVVASQCASITPMDPVIITPEDVTEAVRRTPNWKSPGLDGLHHYWLKGFVSDEKSEESSKETSDNSEENEKLVISEYVNNLEARIKSKHEMRNQNLNCVRPPENHFSKLDSGLKKNTTFVKKLKSFSATQIDTLLKDFSSLNLTKYISEVAAAITEAKLKMSDIPSAINLCSALHRTYADFSANFFENWQKILSFKTTDKITNSSKLRVDLRFYAELVAVGIFTNKTGLPLLGNVLTVLINMDKEEHNNISILLSFCKHCGEDYAGLIPKKIKDSAEKYGMTIPRNTFLPAEKQSAVRTLLKDYFMSLTKHLLAERAQLQALHAANQRTLHTRGELSQERKDQLEQHQATYDKLLAGAQNFAEVLGEELGEAGEPPTLSLSVIETQGTVTIGGNEEISMQAGTDPWQDEDTRTFYTSLPDLKVFMPNYQLKETVKSKAETVTEEMLDEDIKEDELSDNEEPPTVPDVEQEETQPANVSNKYALDAFLNELPNCINRELIDNAAVDFVLNLNTKNNRKKLTRVLFSVARTRLDLLPFYSRFAAILYPVLPDVCVDLCQMLKQDFKYHVRKKDQINIESKIKVVRFIGELVKFGLYSKMEALYCLKVLLHDFKHHHIEMACNLLETCGRYLYCNPDTHQRTMIYLQQMMRKKIVSALDSRYVTQIENAFYYVCPPETPAQPKEEEPPMHQFIRKILHEDLQKSNEEKILRLMRKLNWDDAEISSVAIQHLAGGWRVRASARRALARLTAELATWQEAVAPAVVDTILEEIRLTMEDPHPRYNQRRIATVRYLGELYNYKLLDSRDVFTVLYSFITFGVTNDHSNISPLDPPDNVFRIRLVCALLETCGAYFNSGSSKKRLDYFLVFFQNYYWFKYTDPYWSESNKFPIYVKYIYQECLTSLRPKLNLFTSWQQCKDAIEDLRQTLYPELGEDEQYDNEDQGEDSINDGLDTIMETDDETDNPQLPDESSDEDPVTDNAANDLNEVQNDEMVIEHRRPVVKPVEDAEFETAFEKMVMENIAERQRENRPQQRDIAVPMTCRQTTKKTYEQLLQGKEGVEFVLMVRKGTKPQYKSFNAPPELASNLQQQALADKQEMERMKRLTLNISERQEEEEYSAESGGGSGGSGNPNRGQHVRQKYQHPKGAPDADLIFGPKKFK</sequence>
<feature type="compositionally biased region" description="Acidic residues" evidence="3">
    <location>
        <begin position="659"/>
        <end position="672"/>
    </location>
</feature>
<feature type="region of interest" description="Disordered" evidence="3">
    <location>
        <begin position="659"/>
        <end position="687"/>
    </location>
</feature>
<name>A0A8S3X531_PARAO</name>
<dbReference type="InterPro" id="IPR039762">
    <property type="entry name" value="Nmd2/UPF2"/>
</dbReference>
<feature type="compositionally biased region" description="Acidic residues" evidence="3">
    <location>
        <begin position="1141"/>
        <end position="1155"/>
    </location>
</feature>
<evidence type="ECO:0000256" key="2">
    <source>
        <dbReference type="ARBA" id="ARBA00022490"/>
    </source>
</evidence>
<feature type="domain" description="MIF4G" evidence="4">
    <location>
        <begin position="696"/>
        <end position="885"/>
    </location>
</feature>
<evidence type="ECO:0000256" key="3">
    <source>
        <dbReference type="SAM" id="MobiDB-lite"/>
    </source>
</evidence>
<organism evidence="5 6">
    <name type="scientific">Parnassius apollo</name>
    <name type="common">Apollo butterfly</name>
    <name type="synonym">Papilio apollo</name>
    <dbReference type="NCBI Taxonomy" id="110799"/>
    <lineage>
        <taxon>Eukaryota</taxon>
        <taxon>Metazoa</taxon>
        <taxon>Ecdysozoa</taxon>
        <taxon>Arthropoda</taxon>
        <taxon>Hexapoda</taxon>
        <taxon>Insecta</taxon>
        <taxon>Pterygota</taxon>
        <taxon>Neoptera</taxon>
        <taxon>Endopterygota</taxon>
        <taxon>Lepidoptera</taxon>
        <taxon>Glossata</taxon>
        <taxon>Ditrysia</taxon>
        <taxon>Papilionoidea</taxon>
        <taxon>Papilionidae</taxon>
        <taxon>Parnassiinae</taxon>
        <taxon>Parnassini</taxon>
        <taxon>Parnassius</taxon>
        <taxon>Parnassius</taxon>
    </lineage>
</organism>
<feature type="region of interest" description="Disordered" evidence="3">
    <location>
        <begin position="1313"/>
        <end position="1367"/>
    </location>
</feature>
<feature type="region of interest" description="Disordered" evidence="3">
    <location>
        <begin position="1141"/>
        <end position="1188"/>
    </location>
</feature>
<evidence type="ECO:0000259" key="4">
    <source>
        <dbReference type="SMART" id="SM00543"/>
    </source>
</evidence>
<dbReference type="FunFam" id="1.25.40.180:FF:000014">
    <property type="entry name" value="Putative regulator of nonsense transcripts 2"/>
    <property type="match status" value="1"/>
</dbReference>
<dbReference type="GO" id="GO:0000184">
    <property type="term" value="P:nuclear-transcribed mRNA catabolic process, nonsense-mediated decay"/>
    <property type="evidence" value="ECO:0007669"/>
    <property type="project" value="InterPro"/>
</dbReference>
<dbReference type="EMBL" id="CAJQZP010000935">
    <property type="protein sequence ID" value="CAG4997928.1"/>
    <property type="molecule type" value="Genomic_DNA"/>
</dbReference>
<feature type="domain" description="MIF4G" evidence="4">
    <location>
        <begin position="900"/>
        <end position="1114"/>
    </location>
</feature>
<evidence type="ECO:0000256" key="1">
    <source>
        <dbReference type="ARBA" id="ARBA00004496"/>
    </source>
</evidence>
<dbReference type="Pfam" id="PF02854">
    <property type="entry name" value="MIF4G"/>
    <property type="match status" value="3"/>
</dbReference>
<reference evidence="5" key="1">
    <citation type="submission" date="2021-04" db="EMBL/GenBank/DDBJ databases">
        <authorList>
            <person name="Tunstrom K."/>
        </authorList>
    </citation>
    <scope>NUCLEOTIDE SEQUENCE</scope>
</reference>
<dbReference type="GO" id="GO:0005737">
    <property type="term" value="C:cytoplasm"/>
    <property type="evidence" value="ECO:0007669"/>
    <property type="project" value="UniProtKB-SubCell"/>
</dbReference>
<protein>
    <submittedName>
        <fullName evidence="5">(apollo) hypothetical protein</fullName>
    </submittedName>
</protein>
<dbReference type="FunFam" id="1.25.40.180:FF:000015">
    <property type="entry name" value="regulator of nonsense transcripts 2 isoform X1"/>
    <property type="match status" value="1"/>
</dbReference>
<dbReference type="InterPro" id="IPR003890">
    <property type="entry name" value="MIF4G-like_typ-3"/>
</dbReference>
<evidence type="ECO:0000313" key="6">
    <source>
        <dbReference type="Proteomes" id="UP000691718"/>
    </source>
</evidence>
<keyword evidence="6" id="KW-1185">Reference proteome</keyword>
<dbReference type="InterPro" id="IPR007193">
    <property type="entry name" value="Upf2/Nmd2_C"/>
</dbReference>
<dbReference type="GO" id="GO:0003723">
    <property type="term" value="F:RNA binding"/>
    <property type="evidence" value="ECO:0007669"/>
    <property type="project" value="InterPro"/>
</dbReference>
<dbReference type="Pfam" id="PF04050">
    <property type="entry name" value="Upf2"/>
    <property type="match status" value="1"/>
</dbReference>
<dbReference type="GO" id="GO:0035145">
    <property type="term" value="C:exon-exon junction complex"/>
    <property type="evidence" value="ECO:0007669"/>
    <property type="project" value="TreeGrafter"/>
</dbReference>
<dbReference type="OrthoDB" id="27832at2759"/>
<accession>A0A8S3X531</accession>
<comment type="subcellular location">
    <subcellularLocation>
        <location evidence="1">Cytoplasm</location>
    </subcellularLocation>
</comment>
<dbReference type="PANTHER" id="PTHR12839:SF7">
    <property type="entry name" value="REGULATOR OF NONSENSE TRANSCRIPTS 2"/>
    <property type="match status" value="1"/>
</dbReference>
<dbReference type="Proteomes" id="UP000691718">
    <property type="component" value="Unassembled WGS sequence"/>
</dbReference>
<feature type="domain" description="MIF4G" evidence="4">
    <location>
        <begin position="325"/>
        <end position="535"/>
    </location>
</feature>